<feature type="compositionally biased region" description="Basic and acidic residues" evidence="1">
    <location>
        <begin position="444"/>
        <end position="453"/>
    </location>
</feature>
<evidence type="ECO:0000313" key="3">
    <source>
        <dbReference type="Proteomes" id="UP001160390"/>
    </source>
</evidence>
<feature type="region of interest" description="Disordered" evidence="1">
    <location>
        <begin position="395"/>
        <end position="464"/>
    </location>
</feature>
<dbReference type="AlphaFoldDB" id="A0AA35M2U6"/>
<proteinExistence type="predicted"/>
<evidence type="ECO:0000256" key="1">
    <source>
        <dbReference type="SAM" id="MobiDB-lite"/>
    </source>
</evidence>
<evidence type="ECO:0000313" key="2">
    <source>
        <dbReference type="EMBL" id="CAI6089074.1"/>
    </source>
</evidence>
<organism evidence="2 3">
    <name type="scientific">Clonostachys chloroleuca</name>
    <dbReference type="NCBI Taxonomy" id="1926264"/>
    <lineage>
        <taxon>Eukaryota</taxon>
        <taxon>Fungi</taxon>
        <taxon>Dikarya</taxon>
        <taxon>Ascomycota</taxon>
        <taxon>Pezizomycotina</taxon>
        <taxon>Sordariomycetes</taxon>
        <taxon>Hypocreomycetidae</taxon>
        <taxon>Hypocreales</taxon>
        <taxon>Bionectriaceae</taxon>
        <taxon>Clonostachys</taxon>
    </lineage>
</organism>
<feature type="region of interest" description="Disordered" evidence="1">
    <location>
        <begin position="190"/>
        <end position="274"/>
    </location>
</feature>
<comment type="caution">
    <text evidence="2">The sequence shown here is derived from an EMBL/GenBank/DDBJ whole genome shotgun (WGS) entry which is preliminary data.</text>
</comment>
<feature type="compositionally biased region" description="Polar residues" evidence="1">
    <location>
        <begin position="227"/>
        <end position="237"/>
    </location>
</feature>
<feature type="region of interest" description="Disordered" evidence="1">
    <location>
        <begin position="1"/>
        <end position="53"/>
    </location>
</feature>
<feature type="compositionally biased region" description="Basic and acidic residues" evidence="1">
    <location>
        <begin position="260"/>
        <end position="274"/>
    </location>
</feature>
<sequence length="464" mass="53131">MTTTAAPMDVPDDGIACDAPTNDVPPPRRPNNDNTRSEQSGRWTPEPQPATFDTLTEWGRKHLGEKWTTERESMIDDAYNSIAARDPTTSKRYCERQKELRDMERELQRGKVELIGRELDELTSLARKRYGEGWYLNRRAARREQEMGCAAKDFSEKMHHSLRTDKRRRMASKIMEARDEAMLSEGYSWDQILGSSQPPNAIDDTDDTEACTPAMSEVNNPWVVTEVANTSAATEANSPRAAAEANSELEDDDAPTNESEYAKEAKEGPKHGTVERLEWGAVADDWDDERYERARFYGVGAERSRAENEECTRRYHSEGPKAKKKREEREAHFFRVQHQAVEMFMELDGLDENPAFSDAGRYRDARARLDDYHKGDFTKLPDLELIAQELGIRRSLPEHHDGLSSGSGQEPTAPPKQQQRKRPGSPQHHERRQSRRLRQLPVEYKPEDPDKIIRLANAARRRGL</sequence>
<keyword evidence="3" id="KW-1185">Reference proteome</keyword>
<feature type="compositionally biased region" description="Basic residues" evidence="1">
    <location>
        <begin position="418"/>
        <end position="438"/>
    </location>
</feature>
<accession>A0AA35M2U6</accession>
<gene>
    <name evidence="2" type="ORF">CCHLO57077_00013895</name>
</gene>
<name>A0AA35M2U6_9HYPO</name>
<reference evidence="2" key="1">
    <citation type="submission" date="2023-01" db="EMBL/GenBank/DDBJ databases">
        <authorList>
            <person name="Piombo E."/>
        </authorList>
    </citation>
    <scope>NUCLEOTIDE SEQUENCE</scope>
</reference>
<dbReference type="EMBL" id="CABFNP030000902">
    <property type="protein sequence ID" value="CAI6089074.1"/>
    <property type="molecule type" value="Genomic_DNA"/>
</dbReference>
<dbReference type="Proteomes" id="UP001160390">
    <property type="component" value="Unassembled WGS sequence"/>
</dbReference>
<feature type="region of interest" description="Disordered" evidence="1">
    <location>
        <begin position="302"/>
        <end position="329"/>
    </location>
</feature>
<protein>
    <submittedName>
        <fullName evidence="2">Uncharacterized protein</fullName>
    </submittedName>
</protein>